<organism evidence="2 3">
    <name type="scientific">Mycobacterium liflandii (strain 128FXT)</name>
    <dbReference type="NCBI Taxonomy" id="459424"/>
    <lineage>
        <taxon>Bacteria</taxon>
        <taxon>Bacillati</taxon>
        <taxon>Actinomycetota</taxon>
        <taxon>Actinomycetes</taxon>
        <taxon>Mycobacteriales</taxon>
        <taxon>Mycobacteriaceae</taxon>
        <taxon>Mycobacterium</taxon>
        <taxon>Mycobacterium ulcerans group</taxon>
    </lineage>
</organism>
<sequence length="49" mass="5093">MPHPPLGLNGFGLLTEFGDTAAHRVGAATGSDTRLTKPLDCPTADWQAS</sequence>
<dbReference type="KEGG" id="mli:MULP_04014"/>
<evidence type="ECO:0000313" key="3">
    <source>
        <dbReference type="Proteomes" id="UP000011157"/>
    </source>
</evidence>
<evidence type="ECO:0000256" key="1">
    <source>
        <dbReference type="SAM" id="MobiDB-lite"/>
    </source>
</evidence>
<reference evidence="2 3" key="1">
    <citation type="journal article" date="2013" name="J. Bacteriol.">
        <title>Complete Genome Sequence of the Frog Pathogen Mycobacterium ulcerans Ecovar Liflandii.</title>
        <authorList>
            <person name="Tobias N.J."/>
            <person name="Doig K.D."/>
            <person name="Medema M.H."/>
            <person name="Chen H."/>
            <person name="Haring V."/>
            <person name="Moore R."/>
            <person name="Seemann T."/>
            <person name="Stinear T.P."/>
        </authorList>
    </citation>
    <scope>NUCLEOTIDE SEQUENCE [LARGE SCALE GENOMIC DNA]</scope>
    <source>
        <strain evidence="2 3">128FXT</strain>
    </source>
</reference>
<name>L7V714_MYCL1</name>
<keyword evidence="3" id="KW-1185">Reference proteome</keyword>
<dbReference type="HOGENOM" id="CLU_3137911_0_0_11"/>
<evidence type="ECO:0000313" key="2">
    <source>
        <dbReference type="EMBL" id="AGC63621.1"/>
    </source>
</evidence>
<dbReference type="EMBL" id="CP003899">
    <property type="protein sequence ID" value="AGC63621.1"/>
    <property type="molecule type" value="Genomic_DNA"/>
</dbReference>
<gene>
    <name evidence="2" type="ordered locus">MULP_04014</name>
</gene>
<dbReference type="PATRIC" id="fig|459424.11.peg.4134"/>
<proteinExistence type="predicted"/>
<feature type="region of interest" description="Disordered" evidence="1">
    <location>
        <begin position="26"/>
        <end position="49"/>
    </location>
</feature>
<dbReference type="Proteomes" id="UP000011157">
    <property type="component" value="Chromosome"/>
</dbReference>
<protein>
    <submittedName>
        <fullName evidence="2">Uncharacterized protein</fullName>
    </submittedName>
</protein>
<accession>L7V714</accession>
<dbReference type="AlphaFoldDB" id="L7V714"/>